<proteinExistence type="predicted"/>
<dbReference type="EMBL" id="PJNE01000001">
    <property type="protein sequence ID" value="PKW26513.1"/>
    <property type="molecule type" value="Genomic_DNA"/>
</dbReference>
<keyword evidence="1" id="KW-0732">Signal</keyword>
<evidence type="ECO:0000256" key="1">
    <source>
        <dbReference type="SAM" id="SignalP"/>
    </source>
</evidence>
<comment type="caution">
    <text evidence="2">The sequence shown here is derived from an EMBL/GenBank/DDBJ whole genome shotgun (WGS) entry which is preliminary data.</text>
</comment>
<gene>
    <name evidence="2" type="ORF">ATL31_1325</name>
</gene>
<accession>A0A2N3YI38</accession>
<feature type="chain" id="PRO_5039040249" evidence="1">
    <location>
        <begin position="19"/>
        <end position="233"/>
    </location>
</feature>
<name>A0A2N3YI38_9MICO</name>
<keyword evidence="3" id="KW-1185">Reference proteome</keyword>
<dbReference type="Proteomes" id="UP000233781">
    <property type="component" value="Unassembled WGS sequence"/>
</dbReference>
<evidence type="ECO:0000313" key="2">
    <source>
        <dbReference type="EMBL" id="PKW26513.1"/>
    </source>
</evidence>
<evidence type="ECO:0000313" key="3">
    <source>
        <dbReference type="Proteomes" id="UP000233781"/>
    </source>
</evidence>
<dbReference type="AlphaFoldDB" id="A0A2N3YI38"/>
<feature type="signal peptide" evidence="1">
    <location>
        <begin position="1"/>
        <end position="18"/>
    </location>
</feature>
<reference evidence="2 3" key="1">
    <citation type="submission" date="2017-12" db="EMBL/GenBank/DDBJ databases">
        <title>Sequencing the genomes of 1000 Actinobacteria strains.</title>
        <authorList>
            <person name="Klenk H.-P."/>
        </authorList>
    </citation>
    <scope>NUCLEOTIDE SEQUENCE [LARGE SCALE GENOMIC DNA]</scope>
    <source>
        <strain evidence="2 3">DSM 12806</strain>
    </source>
</reference>
<sequence length="233" mass="23118">MLAAAAAAVLAWPSAATARGSTRPRSSTVGALPGRLRARWAPRSSTTVQDGWVADLAEVVAVGLRAGLDLPAALAVAARSPAVTAAAPWLAERCGGGSSPVAAVADPPPGVGGRTASDLAVLARAWRVSEATGAAASHTTAAAAASVRARQEAGRRVGAALAGPRASMRLLTLLPLSGPLVGLLIGIEPGSLYGSIPARMAGLAGLLLTVAGWWWSGALVGRAQRPADTAGRP</sequence>
<organism evidence="2 3">
    <name type="scientific">Phycicoccus duodecadis</name>
    <dbReference type="NCBI Taxonomy" id="173053"/>
    <lineage>
        <taxon>Bacteria</taxon>
        <taxon>Bacillati</taxon>
        <taxon>Actinomycetota</taxon>
        <taxon>Actinomycetes</taxon>
        <taxon>Micrococcales</taxon>
        <taxon>Intrasporangiaceae</taxon>
        <taxon>Phycicoccus</taxon>
    </lineage>
</organism>
<protein>
    <submittedName>
        <fullName evidence="2">Tight adherence protein B</fullName>
    </submittedName>
</protein>